<dbReference type="AlphaFoldDB" id="A0A7S4SMA8"/>
<proteinExistence type="predicted"/>
<protein>
    <recommendedName>
        <fullName evidence="3">Feruloyl esterase</fullName>
    </recommendedName>
</protein>
<name>A0A7S4SMA8_9DINO</name>
<gene>
    <name evidence="2" type="ORF">AMON00008_LOCUS52472</name>
</gene>
<reference evidence="2" key="1">
    <citation type="submission" date="2021-01" db="EMBL/GenBank/DDBJ databases">
        <authorList>
            <person name="Corre E."/>
            <person name="Pelletier E."/>
            <person name="Niang G."/>
            <person name="Scheremetjew M."/>
            <person name="Finn R."/>
            <person name="Kale V."/>
            <person name="Holt S."/>
            <person name="Cochrane G."/>
            <person name="Meng A."/>
            <person name="Brown T."/>
            <person name="Cohen L."/>
        </authorList>
    </citation>
    <scope>NUCLEOTIDE SEQUENCE</scope>
    <source>
        <strain evidence="2">CCMP3105</strain>
    </source>
</reference>
<accession>A0A7S4SMA8</accession>
<dbReference type="SUPFAM" id="SSF53474">
    <property type="entry name" value="alpha/beta-Hydrolases"/>
    <property type="match status" value="1"/>
</dbReference>
<dbReference type="EMBL" id="HBNR01073930">
    <property type="protein sequence ID" value="CAE4650153.1"/>
    <property type="molecule type" value="Transcribed_RNA"/>
</dbReference>
<evidence type="ECO:0000256" key="1">
    <source>
        <dbReference type="SAM" id="MobiDB-lite"/>
    </source>
</evidence>
<evidence type="ECO:0000313" key="2">
    <source>
        <dbReference type="EMBL" id="CAE4650153.1"/>
    </source>
</evidence>
<evidence type="ECO:0008006" key="3">
    <source>
        <dbReference type="Google" id="ProtNLM"/>
    </source>
</evidence>
<dbReference type="Gene3D" id="3.40.50.1820">
    <property type="entry name" value="alpha/beta hydrolase"/>
    <property type="match status" value="1"/>
</dbReference>
<feature type="region of interest" description="Disordered" evidence="1">
    <location>
        <begin position="316"/>
        <end position="362"/>
    </location>
</feature>
<sequence length="362" mass="38148">MPVVLHMDGYAGGKAGMGSDIVAAAQYYGFVVFSIGNNLKDGRGGFGLQFGNDGVANDDNPTPCSSRDSREIEFLRVVFDFIADSPTLLDASKVFTEGFSQNSMFAVYTAVCFADKVAGTWQGGSGQARTGSNPVVPGFQAQCSFPSYASHGRGCCNYDFCSQCQYWPLWPKTCSNKIVDCIATYTDDNIACGTDWYMYEAMTQEGNDARLLSFPVPAGDSSGGHRSPKNKWAWVAGCLGIAPQCSSSCATSFHACVDGASDGKSYDKFATCEKQLKAGLLSGCTVGCAPTLSMLQRSESPVVTLSEGNFGLETGLPAAGGSAPKPNCKKPFGPFSTGPGPRPKCTPPSNYTAPPISPKDTC</sequence>
<organism evidence="2">
    <name type="scientific">Alexandrium monilatum</name>
    <dbReference type="NCBI Taxonomy" id="311494"/>
    <lineage>
        <taxon>Eukaryota</taxon>
        <taxon>Sar</taxon>
        <taxon>Alveolata</taxon>
        <taxon>Dinophyceae</taxon>
        <taxon>Gonyaulacales</taxon>
        <taxon>Pyrocystaceae</taxon>
        <taxon>Alexandrium</taxon>
    </lineage>
</organism>
<dbReference type="InterPro" id="IPR029058">
    <property type="entry name" value="AB_hydrolase_fold"/>
</dbReference>